<keyword evidence="2" id="KW-1185">Reference proteome</keyword>
<reference evidence="1 2" key="1">
    <citation type="submission" date="2019-01" db="EMBL/GenBank/DDBJ databases">
        <authorList>
            <consortium name="Pathogen Informatics"/>
        </authorList>
    </citation>
    <scope>NUCLEOTIDE SEQUENCE [LARGE SCALE GENOMIC DNA]</scope>
    <source>
        <strain evidence="1 2">NCTC10118</strain>
    </source>
</reference>
<accession>A0A449ACL8</accession>
<sequence>MNYLKSFSSKTFNVDLNNEYFIFMYPKSQEILSNNEFLEYLNFLSQKIEKLSLNNLKVILVLPHWYFSWEFETEESANLVTENDKLLRTWLKNLISLGNVQIKQIVNFNTLNFLAYTISKQNTRANDILNTEDLLDRSLDLAFNDNTKDKEAIANYGLKEDQTNMYWNLFMVYSFFSNNYNVSGIVFEELDVYLKSIPKNIIIKEIDFLNRVFNYFKQELKIKIYSYCKKNIKLKYFNLLNFIDEKIYDFEFKNNFALNLFDTILLNKASYNLNFNNYLNIKHTEYVFMFEKLKTITKQLIFNNPKISFTYLPNIFLSKWKAKGVLYHFNFLDYLYDFIIDQIIYLNTKYIIANNTQIKNRYLLQNLHKGILCWQLSIDNQIFLEKINISNKVYRESNFLLMPYQTKLIKKRD</sequence>
<evidence type="ECO:0000313" key="2">
    <source>
        <dbReference type="Proteomes" id="UP000289952"/>
    </source>
</evidence>
<dbReference type="EMBL" id="LR214972">
    <property type="protein sequence ID" value="VEU62780.1"/>
    <property type="molecule type" value="Genomic_DNA"/>
</dbReference>
<organism evidence="1 2">
    <name type="scientific">Mycoplasmopsis bovirhinis</name>
    <dbReference type="NCBI Taxonomy" id="29553"/>
    <lineage>
        <taxon>Bacteria</taxon>
        <taxon>Bacillati</taxon>
        <taxon>Mycoplasmatota</taxon>
        <taxon>Mycoplasmoidales</taxon>
        <taxon>Metamycoplasmataceae</taxon>
        <taxon>Mycoplasmopsis</taxon>
    </lineage>
</organism>
<gene>
    <name evidence="1" type="ORF">NCTC10118_00133</name>
</gene>
<evidence type="ECO:0000313" key="1">
    <source>
        <dbReference type="EMBL" id="VEU62780.1"/>
    </source>
</evidence>
<dbReference type="Proteomes" id="UP000289952">
    <property type="component" value="Chromosome"/>
</dbReference>
<dbReference type="AlphaFoldDB" id="A0A449ACL8"/>
<dbReference type="RefSeq" id="WP_129620995.1">
    <property type="nucleotide sequence ID" value="NZ_LR214972.1"/>
</dbReference>
<proteinExistence type="predicted"/>
<name>A0A449ACL8_9BACT</name>
<protein>
    <submittedName>
        <fullName evidence="1">Uncharacterized protein</fullName>
    </submittedName>
</protein>
<dbReference type="OrthoDB" id="401386at2"/>